<name>A0A3M0KYM8_HIRRU</name>
<accession>A0A3M0KYM8</accession>
<comment type="caution">
    <text evidence="2">The sequence shown here is derived from an EMBL/GenBank/DDBJ whole genome shotgun (WGS) entry which is preliminary data.</text>
</comment>
<keyword evidence="3" id="KW-1185">Reference proteome</keyword>
<dbReference type="OrthoDB" id="62528at2759"/>
<protein>
    <submittedName>
        <fullName evidence="2">Uncharacterized protein</fullName>
    </submittedName>
</protein>
<sequence length="196" mass="21622">MVPGRGAAGAKIFLESWNHQEETPKIIQSNHRSSTVTVISSSPLTASTAEENSPHLTVPSFQAGVQSDEVSPEPPPGQTNASPSATPHKMYFISLSGAFLPSSGHTLISTHPFLKRAIPVPEGNLDEKWRGTLQEQVVTGQGEWLQTESRFGRDIRKKFFTVKMLRDWQRFLREAVDVPFLPVFKATLDEALSSLV</sequence>
<dbReference type="AlphaFoldDB" id="A0A3M0KYM8"/>
<dbReference type="EMBL" id="QRBI01000106">
    <property type="protein sequence ID" value="RMC12227.1"/>
    <property type="molecule type" value="Genomic_DNA"/>
</dbReference>
<gene>
    <name evidence="2" type="ORF">DUI87_09738</name>
</gene>
<proteinExistence type="predicted"/>
<reference evidence="2 3" key="1">
    <citation type="submission" date="2018-07" db="EMBL/GenBank/DDBJ databases">
        <title>A high quality draft genome assembly of the barn swallow (H. rustica rustica).</title>
        <authorList>
            <person name="Formenti G."/>
            <person name="Chiara M."/>
            <person name="Poveda L."/>
            <person name="Francoijs K.-J."/>
            <person name="Bonisoli-Alquati A."/>
            <person name="Canova L."/>
            <person name="Gianfranceschi L."/>
            <person name="Horner D.S."/>
            <person name="Saino N."/>
        </authorList>
    </citation>
    <scope>NUCLEOTIDE SEQUENCE [LARGE SCALE GENOMIC DNA]</scope>
    <source>
        <strain evidence="2">Chelidonia</strain>
        <tissue evidence="2">Blood</tissue>
    </source>
</reference>
<evidence type="ECO:0000313" key="2">
    <source>
        <dbReference type="EMBL" id="RMC12227.1"/>
    </source>
</evidence>
<evidence type="ECO:0000256" key="1">
    <source>
        <dbReference type="SAM" id="MobiDB-lite"/>
    </source>
</evidence>
<evidence type="ECO:0000313" key="3">
    <source>
        <dbReference type="Proteomes" id="UP000269221"/>
    </source>
</evidence>
<feature type="region of interest" description="Disordered" evidence="1">
    <location>
        <begin position="64"/>
        <end position="85"/>
    </location>
</feature>
<organism evidence="2 3">
    <name type="scientific">Hirundo rustica rustica</name>
    <dbReference type="NCBI Taxonomy" id="333673"/>
    <lineage>
        <taxon>Eukaryota</taxon>
        <taxon>Metazoa</taxon>
        <taxon>Chordata</taxon>
        <taxon>Craniata</taxon>
        <taxon>Vertebrata</taxon>
        <taxon>Euteleostomi</taxon>
        <taxon>Archelosauria</taxon>
        <taxon>Archosauria</taxon>
        <taxon>Dinosauria</taxon>
        <taxon>Saurischia</taxon>
        <taxon>Theropoda</taxon>
        <taxon>Coelurosauria</taxon>
        <taxon>Aves</taxon>
        <taxon>Neognathae</taxon>
        <taxon>Neoaves</taxon>
        <taxon>Telluraves</taxon>
        <taxon>Australaves</taxon>
        <taxon>Passeriformes</taxon>
        <taxon>Sylvioidea</taxon>
        <taxon>Hirundinidae</taxon>
        <taxon>Hirundo</taxon>
    </lineage>
</organism>
<dbReference type="Proteomes" id="UP000269221">
    <property type="component" value="Unassembled WGS sequence"/>
</dbReference>